<dbReference type="OrthoDB" id="5877028at2759"/>
<keyword evidence="10" id="KW-1185">Reference proteome</keyword>
<evidence type="ECO:0000256" key="4">
    <source>
        <dbReference type="ARBA" id="ARBA00022701"/>
    </source>
</evidence>
<dbReference type="GO" id="GO:0007020">
    <property type="term" value="P:microtubule nucleation"/>
    <property type="evidence" value="ECO:0007669"/>
    <property type="project" value="TreeGrafter"/>
</dbReference>
<dbReference type="Proteomes" id="UP000799767">
    <property type="component" value="Unassembled WGS sequence"/>
</dbReference>
<feature type="compositionally biased region" description="Polar residues" evidence="7">
    <location>
        <begin position="286"/>
        <end position="303"/>
    </location>
</feature>
<feature type="compositionally biased region" description="Polar residues" evidence="7">
    <location>
        <begin position="370"/>
        <end position="415"/>
    </location>
</feature>
<sequence length="541" mass="59434">MTSSPIRPGASLEEALDYYKRQYEQLETDLAEFQASSKELEEQLERDIENAEKSERKLREQLEKLTFEVEEWKTKHKQAKAEANSAQNALQKEITTIRESNRAMQLKLRDIEVVNDDYERQARNTESSLEDLESKCNVAIERGVLLEEEVRSGEQEREALRIETQRLRDELSELKVESEITQEKLRLADATVERLRSRKPSPSTVENLRTRSPGSEVSRVTPSSPSASTPPPKSDTASEALTPPSPALSDALVNGRADPKPPIRRSALPDTSAPPRPVLNGPRAQLRQSRGPSATFNHATTNDPRAMRPPPSRPRPVPRPSNVASEGLPRSDSLYQIRNLRGRMQKIEERVQSARAKLPPPKNITPKGSPRSTSSALGDNLPTSITMRRSIRQPSSNLDSQADGASSDVTGASDTPSRRQRQSYAKRPSFGFPRPPSAASDRPVSAHDRPPSAANVRPASRVSMASSSSALNNRPGSRTGAHTPMSPPQHRRTSTAILDRAGSRPGGGAGYSTTHRTHRPSASVGELRRIAAAAAENDDSS</sequence>
<evidence type="ECO:0000256" key="1">
    <source>
        <dbReference type="ARBA" id="ARBA00004245"/>
    </source>
</evidence>
<name>A0A6A6PU21_9PEZI</name>
<feature type="compositionally biased region" description="Pro residues" evidence="7">
    <location>
        <begin position="307"/>
        <end position="319"/>
    </location>
</feature>
<dbReference type="RefSeq" id="XP_033589287.1">
    <property type="nucleotide sequence ID" value="XM_033730216.1"/>
</dbReference>
<evidence type="ECO:0000256" key="2">
    <source>
        <dbReference type="ARBA" id="ARBA00007429"/>
    </source>
</evidence>
<reference evidence="9" key="1">
    <citation type="journal article" date="2020" name="Stud. Mycol.">
        <title>101 Dothideomycetes genomes: a test case for predicting lifestyles and emergence of pathogens.</title>
        <authorList>
            <person name="Haridas S."/>
            <person name="Albert R."/>
            <person name="Binder M."/>
            <person name="Bloem J."/>
            <person name="Labutti K."/>
            <person name="Salamov A."/>
            <person name="Andreopoulos B."/>
            <person name="Baker S."/>
            <person name="Barry K."/>
            <person name="Bills G."/>
            <person name="Bluhm B."/>
            <person name="Cannon C."/>
            <person name="Castanera R."/>
            <person name="Culley D."/>
            <person name="Daum C."/>
            <person name="Ezra D."/>
            <person name="Gonzalez J."/>
            <person name="Henrissat B."/>
            <person name="Kuo A."/>
            <person name="Liang C."/>
            <person name="Lipzen A."/>
            <person name="Lutzoni F."/>
            <person name="Magnuson J."/>
            <person name="Mondo S."/>
            <person name="Nolan M."/>
            <person name="Ohm R."/>
            <person name="Pangilinan J."/>
            <person name="Park H.-J."/>
            <person name="Ramirez L."/>
            <person name="Alfaro M."/>
            <person name="Sun H."/>
            <person name="Tritt A."/>
            <person name="Yoshinaga Y."/>
            <person name="Zwiers L.-H."/>
            <person name="Turgeon B."/>
            <person name="Goodwin S."/>
            <person name="Spatafora J."/>
            <person name="Crous P."/>
            <person name="Grigoriev I."/>
        </authorList>
    </citation>
    <scope>NUCLEOTIDE SEQUENCE</scope>
    <source>
        <strain evidence="9">CBS 113389</strain>
    </source>
</reference>
<accession>A0A6A6PU21</accession>
<evidence type="ECO:0000256" key="7">
    <source>
        <dbReference type="SAM" id="MobiDB-lite"/>
    </source>
</evidence>
<dbReference type="Gene3D" id="6.10.250.1080">
    <property type="match status" value="1"/>
</dbReference>
<dbReference type="InterPro" id="IPR006964">
    <property type="entry name" value="NUDE_dom"/>
</dbReference>
<dbReference type="GO" id="GO:0005874">
    <property type="term" value="C:microtubule"/>
    <property type="evidence" value="ECO:0007669"/>
    <property type="project" value="UniProtKB-KW"/>
</dbReference>
<feature type="non-terminal residue" evidence="9">
    <location>
        <position position="541"/>
    </location>
</feature>
<evidence type="ECO:0000256" key="3">
    <source>
        <dbReference type="ARBA" id="ARBA00022490"/>
    </source>
</evidence>
<evidence type="ECO:0000256" key="6">
    <source>
        <dbReference type="ARBA" id="ARBA00023212"/>
    </source>
</evidence>
<feature type="domain" description="NUDE" evidence="8">
    <location>
        <begin position="128"/>
        <end position="296"/>
    </location>
</feature>
<dbReference type="GO" id="GO:0051642">
    <property type="term" value="P:centrosome localization"/>
    <property type="evidence" value="ECO:0007669"/>
    <property type="project" value="TreeGrafter"/>
</dbReference>
<feature type="region of interest" description="Disordered" evidence="7">
    <location>
        <begin position="36"/>
        <end position="55"/>
    </location>
</feature>
<dbReference type="Pfam" id="PF04880">
    <property type="entry name" value="NUDE_C"/>
    <property type="match status" value="1"/>
</dbReference>
<evidence type="ECO:0000313" key="9">
    <source>
        <dbReference type="EMBL" id="KAF2482717.1"/>
    </source>
</evidence>
<dbReference type="GO" id="GO:0047496">
    <property type="term" value="P:vesicle transport along microtubule"/>
    <property type="evidence" value="ECO:0007669"/>
    <property type="project" value="TreeGrafter"/>
</dbReference>
<dbReference type="EMBL" id="MU001636">
    <property type="protein sequence ID" value="KAF2482717.1"/>
    <property type="molecule type" value="Genomic_DNA"/>
</dbReference>
<feature type="compositionally biased region" description="Basic and acidic residues" evidence="7">
    <location>
        <begin position="38"/>
        <end position="55"/>
    </location>
</feature>
<feature type="compositionally biased region" description="Polar residues" evidence="7">
    <location>
        <begin position="200"/>
        <end position="220"/>
    </location>
</feature>
<evidence type="ECO:0000256" key="5">
    <source>
        <dbReference type="ARBA" id="ARBA00023054"/>
    </source>
</evidence>
<gene>
    <name evidence="9" type="ORF">BDY17DRAFT_230908</name>
</gene>
<dbReference type="PANTHER" id="PTHR10921:SF1">
    <property type="entry name" value="NUCLEAR DISTRIBUTION PROTEIN NUDE HOMOLOG"/>
    <property type="match status" value="1"/>
</dbReference>
<dbReference type="AlphaFoldDB" id="A0A6A6PU21"/>
<organism evidence="9 10">
    <name type="scientific">Neohortaea acidophila</name>
    <dbReference type="NCBI Taxonomy" id="245834"/>
    <lineage>
        <taxon>Eukaryota</taxon>
        <taxon>Fungi</taxon>
        <taxon>Dikarya</taxon>
        <taxon>Ascomycota</taxon>
        <taxon>Pezizomycotina</taxon>
        <taxon>Dothideomycetes</taxon>
        <taxon>Dothideomycetidae</taxon>
        <taxon>Mycosphaerellales</taxon>
        <taxon>Teratosphaeriaceae</taxon>
        <taxon>Neohortaea</taxon>
    </lineage>
</organism>
<evidence type="ECO:0000259" key="8">
    <source>
        <dbReference type="Pfam" id="PF04880"/>
    </source>
</evidence>
<keyword evidence="3" id="KW-0963">Cytoplasm</keyword>
<feature type="compositionally biased region" description="Low complexity" evidence="7">
    <location>
        <begin position="459"/>
        <end position="470"/>
    </location>
</feature>
<comment type="subcellular location">
    <subcellularLocation>
        <location evidence="1">Cytoplasm</location>
        <location evidence="1">Cytoskeleton</location>
    </subcellularLocation>
</comment>
<keyword evidence="4" id="KW-0493">Microtubule</keyword>
<dbReference type="InterPro" id="IPR033494">
    <property type="entry name" value="NUDE"/>
</dbReference>
<keyword evidence="5" id="KW-0175">Coiled coil</keyword>
<proteinExistence type="inferred from homology"/>
<dbReference type="GO" id="GO:0000132">
    <property type="term" value="P:establishment of mitotic spindle orientation"/>
    <property type="evidence" value="ECO:0007669"/>
    <property type="project" value="TreeGrafter"/>
</dbReference>
<protein>
    <submittedName>
        <fullName evidence="9">NUDE protein</fullName>
    </submittedName>
</protein>
<dbReference type="PANTHER" id="PTHR10921">
    <property type="entry name" value="NUCLEAR DISTRIBUTION PROTEIN NUDE HOMOLOG 1"/>
    <property type="match status" value="1"/>
</dbReference>
<dbReference type="GeneID" id="54471218"/>
<dbReference type="GO" id="GO:0005871">
    <property type="term" value="C:kinesin complex"/>
    <property type="evidence" value="ECO:0007669"/>
    <property type="project" value="TreeGrafter"/>
</dbReference>
<keyword evidence="6" id="KW-0206">Cytoskeleton</keyword>
<dbReference type="GO" id="GO:0000776">
    <property type="term" value="C:kinetochore"/>
    <property type="evidence" value="ECO:0007669"/>
    <property type="project" value="TreeGrafter"/>
</dbReference>
<dbReference type="GO" id="GO:0007059">
    <property type="term" value="P:chromosome segregation"/>
    <property type="evidence" value="ECO:0007669"/>
    <property type="project" value="TreeGrafter"/>
</dbReference>
<evidence type="ECO:0000313" key="10">
    <source>
        <dbReference type="Proteomes" id="UP000799767"/>
    </source>
</evidence>
<feature type="region of interest" description="Disordered" evidence="7">
    <location>
        <begin position="189"/>
        <end position="526"/>
    </location>
</feature>
<comment type="similarity">
    <text evidence="2">Belongs to the nudE family.</text>
</comment>
<dbReference type="GO" id="GO:0008017">
    <property type="term" value="F:microtubule binding"/>
    <property type="evidence" value="ECO:0007669"/>
    <property type="project" value="InterPro"/>
</dbReference>